<dbReference type="SUPFAM" id="SSF52096">
    <property type="entry name" value="ClpP/crotonase"/>
    <property type="match status" value="1"/>
</dbReference>
<dbReference type="Gene3D" id="1.10.12.10">
    <property type="entry name" value="Lyase 2-enoyl-coa Hydratase, Chain A, domain 2"/>
    <property type="match status" value="1"/>
</dbReference>
<dbReference type="OrthoDB" id="8452484at2"/>
<evidence type="ECO:0000256" key="3">
    <source>
        <dbReference type="ARBA" id="ARBA00022832"/>
    </source>
</evidence>
<dbReference type="EMBL" id="RKMH01000008">
    <property type="protein sequence ID" value="RPA60033.1"/>
    <property type="molecule type" value="Genomic_DNA"/>
</dbReference>
<evidence type="ECO:0000256" key="5">
    <source>
        <dbReference type="ARBA" id="ARBA00023717"/>
    </source>
</evidence>
<dbReference type="InterPro" id="IPR018376">
    <property type="entry name" value="Enoyl-CoA_hyd/isom_CS"/>
</dbReference>
<keyword evidence="3" id="KW-0443">Lipid metabolism</keyword>
<evidence type="ECO:0000256" key="2">
    <source>
        <dbReference type="ARBA" id="ARBA00005254"/>
    </source>
</evidence>
<keyword evidence="8" id="KW-1185">Reference proteome</keyword>
<dbReference type="GO" id="GO:0004300">
    <property type="term" value="F:enoyl-CoA hydratase activity"/>
    <property type="evidence" value="ECO:0007669"/>
    <property type="project" value="UniProtKB-EC"/>
</dbReference>
<dbReference type="Pfam" id="PF00378">
    <property type="entry name" value="ECH_1"/>
    <property type="match status" value="1"/>
</dbReference>
<comment type="similarity">
    <text evidence="2 6">Belongs to the enoyl-CoA hydratase/isomerase family.</text>
</comment>
<reference evidence="7 8" key="1">
    <citation type="submission" date="2018-11" db="EMBL/GenBank/DDBJ databases">
        <title>Draft genome sequence of Gordonia sp. RS15-1S isolated from rice stems.</title>
        <authorList>
            <person name="Muangham S."/>
        </authorList>
    </citation>
    <scope>NUCLEOTIDE SEQUENCE [LARGE SCALE GENOMIC DNA]</scope>
    <source>
        <strain evidence="7 8">RS15-1S</strain>
    </source>
</reference>
<comment type="catalytic activity">
    <reaction evidence="4">
        <text>a (3S)-3-hydroxyacyl-CoA = a (2E)-enoyl-CoA + H2O</text>
        <dbReference type="Rhea" id="RHEA:16105"/>
        <dbReference type="ChEBI" id="CHEBI:15377"/>
        <dbReference type="ChEBI" id="CHEBI:57318"/>
        <dbReference type="ChEBI" id="CHEBI:58856"/>
        <dbReference type="EC" id="4.2.1.17"/>
    </reaction>
</comment>
<dbReference type="PANTHER" id="PTHR43459:SF1">
    <property type="entry name" value="EG:BACN32G11.4 PROTEIN"/>
    <property type="match status" value="1"/>
</dbReference>
<comment type="caution">
    <text evidence="7">The sequence shown here is derived from an EMBL/GenBank/DDBJ whole genome shotgun (WGS) entry which is preliminary data.</text>
</comment>
<dbReference type="PANTHER" id="PTHR43459">
    <property type="entry name" value="ENOYL-COA HYDRATASE"/>
    <property type="match status" value="1"/>
</dbReference>
<evidence type="ECO:0000313" key="8">
    <source>
        <dbReference type="Proteomes" id="UP000267536"/>
    </source>
</evidence>
<dbReference type="CDD" id="cd06558">
    <property type="entry name" value="crotonase-like"/>
    <property type="match status" value="1"/>
</dbReference>
<organism evidence="7 8">
    <name type="scientific">Gordonia oryzae</name>
    <dbReference type="NCBI Taxonomy" id="2487349"/>
    <lineage>
        <taxon>Bacteria</taxon>
        <taxon>Bacillati</taxon>
        <taxon>Actinomycetota</taxon>
        <taxon>Actinomycetes</taxon>
        <taxon>Mycobacteriales</taxon>
        <taxon>Gordoniaceae</taxon>
        <taxon>Gordonia</taxon>
    </lineage>
</organism>
<dbReference type="InterPro" id="IPR001753">
    <property type="entry name" value="Enoyl-CoA_hydra/iso"/>
</dbReference>
<proteinExistence type="inferred from homology"/>
<dbReference type="RefSeq" id="WP_123930167.1">
    <property type="nucleotide sequence ID" value="NZ_JBPSDP010000007.1"/>
</dbReference>
<accession>A0A3N4GB70</accession>
<gene>
    <name evidence="7" type="ORF">EF294_12435</name>
</gene>
<dbReference type="InterPro" id="IPR029045">
    <property type="entry name" value="ClpP/crotonase-like_dom_sf"/>
</dbReference>
<evidence type="ECO:0000313" key="7">
    <source>
        <dbReference type="EMBL" id="RPA60033.1"/>
    </source>
</evidence>
<dbReference type="Gene3D" id="3.90.226.10">
    <property type="entry name" value="2-enoyl-CoA Hydratase, Chain A, domain 1"/>
    <property type="match status" value="1"/>
</dbReference>
<sequence>MTVTLEITDGLATITLARPRAHNALDVETKTALRQAIEKVAGDRTVRAVLLAAEGKNFCVGQDLGDHVAELRKSPEHAMDTVADHYNPVIRALAGIEVPVIAAVRGACVGAGLGIALTADIRIASQNATFATAFAGIGLASDSGLSHHLVSMLGSSRATGLLMLGDRIDAAQALDWGLVHRVAEDADFDSTAVDLARRLADGPTEAFRRIKDLVGAGADGLSDALDREYDAQRHLGATADHAAAVEAFLDKRTPEFSGR</sequence>
<dbReference type="PROSITE" id="PS00166">
    <property type="entry name" value="ENOYL_COA_HYDRATASE"/>
    <property type="match status" value="1"/>
</dbReference>
<comment type="catalytic activity">
    <reaction evidence="5">
        <text>a 4-saturated-(3S)-3-hydroxyacyl-CoA = a (3E)-enoyl-CoA + H2O</text>
        <dbReference type="Rhea" id="RHEA:20724"/>
        <dbReference type="ChEBI" id="CHEBI:15377"/>
        <dbReference type="ChEBI" id="CHEBI:58521"/>
        <dbReference type="ChEBI" id="CHEBI:137480"/>
        <dbReference type="EC" id="4.2.1.17"/>
    </reaction>
</comment>
<comment type="function">
    <text evidence="1">Could possibly oxidize fatty acids using specific components.</text>
</comment>
<dbReference type="AlphaFoldDB" id="A0A3N4GB70"/>
<dbReference type="GO" id="GO:0006631">
    <property type="term" value="P:fatty acid metabolic process"/>
    <property type="evidence" value="ECO:0007669"/>
    <property type="project" value="UniProtKB-KW"/>
</dbReference>
<protein>
    <submittedName>
        <fullName evidence="7">Enoyl-CoA hydratase</fullName>
    </submittedName>
</protein>
<dbReference type="Proteomes" id="UP000267536">
    <property type="component" value="Unassembled WGS sequence"/>
</dbReference>
<evidence type="ECO:0000256" key="6">
    <source>
        <dbReference type="RuleBase" id="RU003707"/>
    </source>
</evidence>
<dbReference type="InterPro" id="IPR014748">
    <property type="entry name" value="Enoyl-CoA_hydra_C"/>
</dbReference>
<evidence type="ECO:0000256" key="1">
    <source>
        <dbReference type="ARBA" id="ARBA00002994"/>
    </source>
</evidence>
<evidence type="ECO:0000256" key="4">
    <source>
        <dbReference type="ARBA" id="ARBA00023709"/>
    </source>
</evidence>
<name>A0A3N4GB70_9ACTN</name>
<keyword evidence="3" id="KW-0276">Fatty acid metabolism</keyword>